<reference evidence="5 6" key="1">
    <citation type="submission" date="2021-04" db="EMBL/GenBank/DDBJ databases">
        <title>Whole genome analysis of root endophytic bacterium Microbacterium paraoxydans ku-mp colonizing RP-bio226 rice variety.</title>
        <authorList>
            <person name="Ulaganathan K."/>
            <person name="Latha B."/>
        </authorList>
    </citation>
    <scope>NUCLEOTIDE SEQUENCE [LARGE SCALE GENOMIC DNA]</scope>
    <source>
        <strain evidence="6">ku-mp</strain>
    </source>
</reference>
<dbReference type="EMBL" id="JAGTUK010000001">
    <property type="protein sequence ID" value="MBS0022762.1"/>
    <property type="molecule type" value="Genomic_DNA"/>
</dbReference>
<organism evidence="5 6">
    <name type="scientific">Microbacterium paraoxydans</name>
    <dbReference type="NCBI Taxonomy" id="199592"/>
    <lineage>
        <taxon>Bacteria</taxon>
        <taxon>Bacillati</taxon>
        <taxon>Actinomycetota</taxon>
        <taxon>Actinomycetes</taxon>
        <taxon>Micrococcales</taxon>
        <taxon>Microbacteriaceae</taxon>
        <taxon>Microbacterium</taxon>
    </lineage>
</organism>
<keyword evidence="6" id="KW-1185">Reference proteome</keyword>
<keyword evidence="3" id="KW-0238">DNA-binding</keyword>
<comment type="caution">
    <text evidence="5">The sequence shown here is derived from an EMBL/GenBank/DDBJ whole genome shotgun (WGS) entry which is preliminary data.</text>
</comment>
<evidence type="ECO:0000313" key="6">
    <source>
        <dbReference type="Proteomes" id="UP000678243"/>
    </source>
</evidence>
<dbReference type="PANTHER" id="PTHR30408">
    <property type="entry name" value="TYPE-1 RESTRICTION ENZYME ECOKI SPECIFICITY PROTEIN"/>
    <property type="match status" value="1"/>
</dbReference>
<accession>A0ABS5IIG8</accession>
<sequence>MDLPAKKRRPGRFKVLSSGEAHGWHDEGPVKGPGFVVGRATNLGRPTWSEEDYWPLNTTLYAKNFHGNDPKFAYFWFLGTDLSAFNSGSVQPMLNRNYIANVPIDVPPVPEQQAIAATLGALDDKIESNGRAIGLIDELVRTRFNRDFSVEQSLDGTPLSSLLSINANRKLHRGAEATYVGMSALPEFSPEVLDWQTRAFGSGQKFINGDVLMARITPCLENGKTAVVDMLEDGEVGWGSTEYVVMSPSGEYSTPWIYALVRNDTVRDWAIRRMTGSSGRQRFQAVGFDEYRIETPAAEVLGAFNAFAMPLFERMTVLRDESRRLAALRNALLPELLSGRLRVSALHLA</sequence>
<comment type="similarity">
    <text evidence="1">Belongs to the type-I restriction system S methylase family.</text>
</comment>
<gene>
    <name evidence="5" type="ORF">KE274_01425</name>
</gene>
<proteinExistence type="inferred from homology"/>
<dbReference type="Proteomes" id="UP000678243">
    <property type="component" value="Unassembled WGS sequence"/>
</dbReference>
<feature type="domain" description="Type I restriction modification DNA specificity" evidence="4">
    <location>
        <begin position="59"/>
        <end position="129"/>
    </location>
</feature>
<dbReference type="CDD" id="cd17267">
    <property type="entry name" value="RMtype1_S_EcoAO83I-TRD1-CR1_like"/>
    <property type="match status" value="1"/>
</dbReference>
<evidence type="ECO:0000256" key="1">
    <source>
        <dbReference type="ARBA" id="ARBA00010923"/>
    </source>
</evidence>
<keyword evidence="5" id="KW-0255">Endonuclease</keyword>
<dbReference type="RefSeq" id="WP_211540333.1">
    <property type="nucleotide sequence ID" value="NZ_JAGTUK010000001.1"/>
</dbReference>
<keyword evidence="5" id="KW-0540">Nuclease</keyword>
<dbReference type="PANTHER" id="PTHR30408:SF13">
    <property type="entry name" value="TYPE I RESTRICTION ENZYME HINDI SPECIFICITY SUBUNIT"/>
    <property type="match status" value="1"/>
</dbReference>
<protein>
    <submittedName>
        <fullName evidence="5">Restriction endonuclease subunit S</fullName>
        <ecNumber evidence="5">3.1.21.-</ecNumber>
    </submittedName>
</protein>
<dbReference type="GO" id="GO:0004519">
    <property type="term" value="F:endonuclease activity"/>
    <property type="evidence" value="ECO:0007669"/>
    <property type="project" value="UniProtKB-KW"/>
</dbReference>
<keyword evidence="5" id="KW-0378">Hydrolase</keyword>
<dbReference type="GO" id="GO:0016787">
    <property type="term" value="F:hydrolase activity"/>
    <property type="evidence" value="ECO:0007669"/>
    <property type="project" value="UniProtKB-KW"/>
</dbReference>
<dbReference type="SUPFAM" id="SSF116734">
    <property type="entry name" value="DNA methylase specificity domain"/>
    <property type="match status" value="2"/>
</dbReference>
<dbReference type="InterPro" id="IPR044946">
    <property type="entry name" value="Restrct_endonuc_typeI_TRD_sf"/>
</dbReference>
<dbReference type="InterPro" id="IPR000055">
    <property type="entry name" value="Restrct_endonuc_typeI_TRD"/>
</dbReference>
<dbReference type="Gene3D" id="3.90.220.20">
    <property type="entry name" value="DNA methylase specificity domains"/>
    <property type="match status" value="2"/>
</dbReference>
<dbReference type="CDD" id="cd17260">
    <property type="entry name" value="RMtype1_S_EcoEI-TRD1-CR1_like"/>
    <property type="match status" value="1"/>
</dbReference>
<keyword evidence="2" id="KW-0680">Restriction system</keyword>
<evidence type="ECO:0000256" key="2">
    <source>
        <dbReference type="ARBA" id="ARBA00022747"/>
    </source>
</evidence>
<evidence type="ECO:0000259" key="4">
    <source>
        <dbReference type="Pfam" id="PF01420"/>
    </source>
</evidence>
<dbReference type="Pfam" id="PF01420">
    <property type="entry name" value="Methylase_S"/>
    <property type="match status" value="1"/>
</dbReference>
<dbReference type="EC" id="3.1.21.-" evidence="5"/>
<evidence type="ECO:0000313" key="5">
    <source>
        <dbReference type="EMBL" id="MBS0022762.1"/>
    </source>
</evidence>
<name>A0ABS5IIG8_9MICO</name>
<dbReference type="InterPro" id="IPR052021">
    <property type="entry name" value="Type-I_RS_S_subunit"/>
</dbReference>
<evidence type="ECO:0000256" key="3">
    <source>
        <dbReference type="ARBA" id="ARBA00023125"/>
    </source>
</evidence>